<dbReference type="PANTHER" id="PTHR42673">
    <property type="entry name" value="MALEYLACETOACETATE ISOMERASE"/>
    <property type="match status" value="1"/>
</dbReference>
<name>A0A2T6CE72_9RHOB</name>
<reference evidence="2 3" key="1">
    <citation type="submission" date="2018-04" db="EMBL/GenBank/DDBJ databases">
        <title>Genomic Encyclopedia of Archaeal and Bacterial Type Strains, Phase II (KMG-II): from individual species to whole genera.</title>
        <authorList>
            <person name="Goeker M."/>
        </authorList>
    </citation>
    <scope>NUCLEOTIDE SEQUENCE [LARGE SCALE GENOMIC DNA]</scope>
    <source>
        <strain evidence="2 3">DSM 12244</strain>
    </source>
</reference>
<dbReference type="PANTHER" id="PTHR42673:SF4">
    <property type="entry name" value="MALEYLACETOACETATE ISOMERASE"/>
    <property type="match status" value="1"/>
</dbReference>
<proteinExistence type="predicted"/>
<dbReference type="PROSITE" id="PS50404">
    <property type="entry name" value="GST_NTER"/>
    <property type="match status" value="1"/>
</dbReference>
<dbReference type="Pfam" id="PF13409">
    <property type="entry name" value="GST_N_2"/>
    <property type="match status" value="1"/>
</dbReference>
<dbReference type="GO" id="GO:0016034">
    <property type="term" value="F:maleylacetoacetate isomerase activity"/>
    <property type="evidence" value="ECO:0007669"/>
    <property type="project" value="TreeGrafter"/>
</dbReference>
<feature type="domain" description="GST N-terminal" evidence="1">
    <location>
        <begin position="34"/>
        <end position="117"/>
    </location>
</feature>
<gene>
    <name evidence="2" type="ORF">C8N31_106264</name>
</gene>
<organism evidence="2 3">
    <name type="scientific">Sulfitobacter mediterraneus</name>
    <dbReference type="NCBI Taxonomy" id="83219"/>
    <lineage>
        <taxon>Bacteria</taxon>
        <taxon>Pseudomonadati</taxon>
        <taxon>Pseudomonadota</taxon>
        <taxon>Alphaproteobacteria</taxon>
        <taxon>Rhodobacterales</taxon>
        <taxon>Roseobacteraceae</taxon>
        <taxon>Sulfitobacter</taxon>
    </lineage>
</organism>
<protein>
    <submittedName>
        <fullName evidence="2">Glutathione S-transferase</fullName>
    </submittedName>
</protein>
<dbReference type="Proteomes" id="UP000244092">
    <property type="component" value="Unassembled WGS sequence"/>
</dbReference>
<evidence type="ECO:0000313" key="2">
    <source>
        <dbReference type="EMBL" id="PTX73797.1"/>
    </source>
</evidence>
<comment type="caution">
    <text evidence="2">The sequence shown here is derived from an EMBL/GenBank/DDBJ whole genome shotgun (WGS) entry which is preliminary data.</text>
</comment>
<dbReference type="GO" id="GO:0004364">
    <property type="term" value="F:glutathione transferase activity"/>
    <property type="evidence" value="ECO:0007669"/>
    <property type="project" value="TreeGrafter"/>
</dbReference>
<dbReference type="InterPro" id="IPR036249">
    <property type="entry name" value="Thioredoxin-like_sf"/>
</dbReference>
<evidence type="ECO:0000313" key="3">
    <source>
        <dbReference type="Proteomes" id="UP000244092"/>
    </source>
</evidence>
<dbReference type="GO" id="GO:0006749">
    <property type="term" value="P:glutathione metabolic process"/>
    <property type="evidence" value="ECO:0007669"/>
    <property type="project" value="TreeGrafter"/>
</dbReference>
<sequence>MVNGTSGISITFRDDPPHETAIVSARMPRLSARMTYDLYIGDRTFSSWSVRGWLMLEKFNLPYQAHLVGLYGGTMAQEMADLAPAVLVPALRTPEGTVVGESLAIAETLAERHPEAGLWPQDAADRAAARWLCSAMTAGFGALRDACPMQLQHVNEGFSVSDAVQKDLDRLEVLWQHAWDSRTEDGPWLFGAYSLADAFYAPISARIVGYDLPVSDAARRYCETTINDPAFKAWRAEGLKVTYDPFPYDMGVPIKSWPVAD</sequence>
<keyword evidence="2" id="KW-0808">Transferase</keyword>
<evidence type="ECO:0000259" key="1">
    <source>
        <dbReference type="PROSITE" id="PS50404"/>
    </source>
</evidence>
<dbReference type="InterPro" id="IPR036282">
    <property type="entry name" value="Glutathione-S-Trfase_C_sf"/>
</dbReference>
<dbReference type="AlphaFoldDB" id="A0A2T6CE72"/>
<dbReference type="SUPFAM" id="SSF52833">
    <property type="entry name" value="Thioredoxin-like"/>
    <property type="match status" value="1"/>
</dbReference>
<dbReference type="InterPro" id="IPR004045">
    <property type="entry name" value="Glutathione_S-Trfase_N"/>
</dbReference>
<dbReference type="CDD" id="cd03194">
    <property type="entry name" value="GST_C_3"/>
    <property type="match status" value="1"/>
</dbReference>
<dbReference type="SUPFAM" id="SSF47616">
    <property type="entry name" value="GST C-terminal domain-like"/>
    <property type="match status" value="1"/>
</dbReference>
<dbReference type="GO" id="GO:0006559">
    <property type="term" value="P:L-phenylalanine catabolic process"/>
    <property type="evidence" value="ECO:0007669"/>
    <property type="project" value="TreeGrafter"/>
</dbReference>
<accession>A0A2T6CE72</accession>
<dbReference type="EMBL" id="QBKU01000006">
    <property type="protein sequence ID" value="PTX73797.1"/>
    <property type="molecule type" value="Genomic_DNA"/>
</dbReference>
<dbReference type="Gene3D" id="1.20.1050.10">
    <property type="match status" value="1"/>
</dbReference>
<dbReference type="Gene3D" id="3.40.30.10">
    <property type="entry name" value="Glutaredoxin"/>
    <property type="match status" value="1"/>
</dbReference>